<feature type="coiled-coil region" evidence="1">
    <location>
        <begin position="16"/>
        <end position="57"/>
    </location>
</feature>
<dbReference type="AlphaFoldDB" id="A0A345DML0"/>
<keyword evidence="3" id="KW-1185">Reference proteome</keyword>
<proteinExistence type="predicted"/>
<gene>
    <name evidence="2" type="ORF">SDAV_00454</name>
</gene>
<accession>A0A345DML0</accession>
<name>A0A345DML0_9MOLU</name>
<keyword evidence="1" id="KW-0175">Coiled coil</keyword>
<evidence type="ECO:0000256" key="1">
    <source>
        <dbReference type="SAM" id="Coils"/>
    </source>
</evidence>
<dbReference type="RefSeq" id="WP_114564371.1">
    <property type="nucleotide sequence ID" value="NZ_CP031088.1"/>
</dbReference>
<dbReference type="Proteomes" id="UP000253689">
    <property type="component" value="Chromosome"/>
</dbReference>
<sequence length="89" mass="10494">MEKYCDCSFCILKAENGLLEHKIEEFEAEYGVLEAQNNALKAEIDVLETELAELKQQQLYKEDFNETIFDSYILKYNSKYNKLPSKEEK</sequence>
<reference evidence="3" key="1">
    <citation type="submission" date="2018-07" db="EMBL/GenBank/DDBJ databases">
        <title>Complete Genome Sequence of Spiroplasma phoeniceum.</title>
        <authorList>
            <person name="Davis R.E."/>
            <person name="Shao J.Y."/>
            <person name="Zhao Y."/>
            <person name="Silver A."/>
            <person name="Stump z."/>
            <person name="Gasparich G."/>
        </authorList>
    </citation>
    <scope>NUCLEOTIDE SEQUENCE [LARGE SCALE GENOMIC DNA]</scope>
    <source>
        <strain evidence="3">P40</strain>
    </source>
</reference>
<protein>
    <submittedName>
        <fullName evidence="2">Uncharacterized protein</fullName>
    </submittedName>
</protein>
<evidence type="ECO:0000313" key="3">
    <source>
        <dbReference type="Proteomes" id="UP000253689"/>
    </source>
</evidence>
<evidence type="ECO:0000313" key="2">
    <source>
        <dbReference type="EMBL" id="AXF95448.1"/>
    </source>
</evidence>
<organism evidence="2 3">
    <name type="scientific">Spiroplasma phoeniceum P40</name>
    <dbReference type="NCBI Taxonomy" id="1276259"/>
    <lineage>
        <taxon>Bacteria</taxon>
        <taxon>Bacillati</taxon>
        <taxon>Mycoplasmatota</taxon>
        <taxon>Mollicutes</taxon>
        <taxon>Entomoplasmatales</taxon>
        <taxon>Spiroplasmataceae</taxon>
        <taxon>Spiroplasma</taxon>
    </lineage>
</organism>
<dbReference type="KEGG" id="sphh:SDAV_00454"/>
<dbReference type="EMBL" id="CP031088">
    <property type="protein sequence ID" value="AXF95448.1"/>
    <property type="molecule type" value="Genomic_DNA"/>
</dbReference>